<evidence type="ECO:0000313" key="7">
    <source>
        <dbReference type="Proteomes" id="UP000384354"/>
    </source>
</evidence>
<evidence type="ECO:0000256" key="4">
    <source>
        <dbReference type="ARBA" id="ARBA00023163"/>
    </source>
</evidence>
<dbReference type="GeneID" id="99665413"/>
<dbReference type="PANTHER" id="PTHR30126:SF39">
    <property type="entry name" value="HTH-TYPE TRANSCRIPTIONAL REGULATOR CYSL"/>
    <property type="match status" value="1"/>
</dbReference>
<sequence>MIKLGSVATFLAVARCGGFREAAKNTGLSQPAVTQHVKRLEQSLNVNLIARNNAGSTLTPEGHVFLPYAENMIRTYELASTLFKKTSVVIGASSNTGIYLLQPYLKSYKDVSPHELDVIIGANTAIADKLQNLEIDVAIMEWWDDRPGFVPTVWRREELVLIVPPNHPWAGMSNIPRDLLKGQQLLGGEAGSGTGRLLQQYFGTDASTIGVSMQLGSTEAVKHAVQAGLGISLVMAAAVTHEVRNGQLHAIPISGEPIQKALYVVRRDGGGLHDGPAAQFADFLLKSP</sequence>
<dbReference type="InterPro" id="IPR005119">
    <property type="entry name" value="LysR_subst-bd"/>
</dbReference>
<dbReference type="FunFam" id="1.10.10.10:FF:000001">
    <property type="entry name" value="LysR family transcriptional regulator"/>
    <property type="match status" value="1"/>
</dbReference>
<keyword evidence="4" id="KW-0804">Transcription</keyword>
<dbReference type="EMBL" id="CABPSL010000004">
    <property type="protein sequence ID" value="VVD92722.1"/>
    <property type="molecule type" value="Genomic_DNA"/>
</dbReference>
<proteinExistence type="inferred from homology"/>
<name>A0A5E4TZR2_9BURK</name>
<dbReference type="InterPro" id="IPR000847">
    <property type="entry name" value="LysR_HTH_N"/>
</dbReference>
<dbReference type="AlphaFoldDB" id="A0A5E4TZR2"/>
<dbReference type="SUPFAM" id="SSF53850">
    <property type="entry name" value="Periplasmic binding protein-like II"/>
    <property type="match status" value="1"/>
</dbReference>
<dbReference type="RefSeq" id="WP_137962690.1">
    <property type="nucleotide sequence ID" value="NZ_CABPSL010000004.1"/>
</dbReference>
<comment type="similarity">
    <text evidence="1">Belongs to the LysR transcriptional regulatory family.</text>
</comment>
<organism evidence="6 7">
    <name type="scientific">Pandoraea cepalis</name>
    <dbReference type="NCBI Taxonomy" id="2508294"/>
    <lineage>
        <taxon>Bacteria</taxon>
        <taxon>Pseudomonadati</taxon>
        <taxon>Pseudomonadota</taxon>
        <taxon>Betaproteobacteria</taxon>
        <taxon>Burkholderiales</taxon>
        <taxon>Burkholderiaceae</taxon>
        <taxon>Pandoraea</taxon>
    </lineage>
</organism>
<dbReference type="Gene3D" id="1.10.10.10">
    <property type="entry name" value="Winged helix-like DNA-binding domain superfamily/Winged helix DNA-binding domain"/>
    <property type="match status" value="1"/>
</dbReference>
<dbReference type="SUPFAM" id="SSF46785">
    <property type="entry name" value="Winged helix' DNA-binding domain"/>
    <property type="match status" value="1"/>
</dbReference>
<dbReference type="GO" id="GO:0000976">
    <property type="term" value="F:transcription cis-regulatory region binding"/>
    <property type="evidence" value="ECO:0007669"/>
    <property type="project" value="TreeGrafter"/>
</dbReference>
<keyword evidence="3" id="KW-0238">DNA-binding</keyword>
<dbReference type="PANTHER" id="PTHR30126">
    <property type="entry name" value="HTH-TYPE TRANSCRIPTIONAL REGULATOR"/>
    <property type="match status" value="1"/>
</dbReference>
<evidence type="ECO:0000313" key="6">
    <source>
        <dbReference type="EMBL" id="VVD92722.1"/>
    </source>
</evidence>
<protein>
    <submittedName>
        <fullName evidence="6">Transcriptional regulator</fullName>
    </submittedName>
</protein>
<dbReference type="OrthoDB" id="5292387at2"/>
<dbReference type="InterPro" id="IPR036390">
    <property type="entry name" value="WH_DNA-bd_sf"/>
</dbReference>
<dbReference type="GO" id="GO:0003700">
    <property type="term" value="F:DNA-binding transcription factor activity"/>
    <property type="evidence" value="ECO:0007669"/>
    <property type="project" value="InterPro"/>
</dbReference>
<evidence type="ECO:0000259" key="5">
    <source>
        <dbReference type="PROSITE" id="PS50931"/>
    </source>
</evidence>
<dbReference type="InterPro" id="IPR036388">
    <property type="entry name" value="WH-like_DNA-bd_sf"/>
</dbReference>
<evidence type="ECO:0000256" key="2">
    <source>
        <dbReference type="ARBA" id="ARBA00023015"/>
    </source>
</evidence>
<evidence type="ECO:0000256" key="1">
    <source>
        <dbReference type="ARBA" id="ARBA00009437"/>
    </source>
</evidence>
<dbReference type="PROSITE" id="PS50931">
    <property type="entry name" value="HTH_LYSR"/>
    <property type="match status" value="1"/>
</dbReference>
<evidence type="ECO:0000256" key="3">
    <source>
        <dbReference type="ARBA" id="ARBA00023125"/>
    </source>
</evidence>
<dbReference type="Proteomes" id="UP000384354">
    <property type="component" value="Unassembled WGS sequence"/>
</dbReference>
<keyword evidence="2" id="KW-0805">Transcription regulation</keyword>
<reference evidence="6 7" key="1">
    <citation type="submission" date="2019-08" db="EMBL/GenBank/DDBJ databases">
        <authorList>
            <person name="Peeters C."/>
        </authorList>
    </citation>
    <scope>NUCLEOTIDE SEQUENCE [LARGE SCALE GENOMIC DNA]</scope>
    <source>
        <strain evidence="6 7">LMG 31106</strain>
    </source>
</reference>
<dbReference type="Pfam" id="PF00126">
    <property type="entry name" value="HTH_1"/>
    <property type="match status" value="1"/>
</dbReference>
<feature type="domain" description="HTH lysR-type" evidence="5">
    <location>
        <begin position="2"/>
        <end position="59"/>
    </location>
</feature>
<dbReference type="Gene3D" id="3.40.190.10">
    <property type="entry name" value="Periplasmic binding protein-like II"/>
    <property type="match status" value="2"/>
</dbReference>
<dbReference type="Pfam" id="PF03466">
    <property type="entry name" value="LysR_substrate"/>
    <property type="match status" value="1"/>
</dbReference>
<dbReference type="PRINTS" id="PR00039">
    <property type="entry name" value="HTHLYSR"/>
</dbReference>
<gene>
    <name evidence="6" type="ORF">PCE31106_01700</name>
</gene>
<accession>A0A5E4TZR2</accession>